<comment type="caution">
    <text evidence="1">The sequence shown here is derived from an EMBL/GenBank/DDBJ whole genome shotgun (WGS) entry which is preliminary data.</text>
</comment>
<gene>
    <name evidence="1" type="ORF">J2Z66_005410</name>
</gene>
<proteinExistence type="predicted"/>
<evidence type="ECO:0000313" key="1">
    <source>
        <dbReference type="EMBL" id="MBP1993784.1"/>
    </source>
</evidence>
<accession>A0ABS4J1R7</accession>
<protein>
    <submittedName>
        <fullName evidence="1">Uncharacterized protein</fullName>
    </submittedName>
</protein>
<sequence>MSNAANSQTWQGEIIRAAIPPCRDPFINTFLLPLGPGEDGEERFWISSWNGKSGSMGVLVTESGKERVYRFSPPNYGFYSAAQEDQDTLWLCGDLSKVVRLTLSTGAIEEYDTGAPSALVFQGMAIDHKTGKLFAAAYPESRTAGFSFDYLNRRPVKVYPDTCKELYMCSSFPAGEGTHCVVIYNPGISVLHWDPLAEEMEAVSLMELAGDQQAPLSKSYGISRLIRNDEGQCYFPDRGWYNPITRSLTREGPRPEEEMTWFAVSGHLAWGASYDANHMKVGLWDMNQGQVAIICTIPDCTAGSVNLTADRKIVAVNLYGEFYRYDGLTGVLELFRSLPTDSIAEVDCLRRIDKDRLLGTPFITQRFWEINLQTGEGKDFGRAAPGVGEILQTWKLGEKIYMAAYTESELVEYDPGKRACFPENPRVVAKPPGGMRPVAAADRGSILFYASSHYYGKLGCTLTKYDTATGVALYNDDPLPGQTMRSLCPDNSTESLLAGTTMCADVNSCVPVSSLCYFARIDIDDLSVIETIAAPPGTKLATVHGPIGVGEYLCSVTGDFPENAGYWFILSVDNFSVPELDQMQPLPPHMQKLIPTDIPGLFVFHIHDQIELWDMRGRPSMQVLYKDPDVYHCHSEGASVYLVKSKEILILENCLVN</sequence>
<dbReference type="SUPFAM" id="SSF101898">
    <property type="entry name" value="NHL repeat"/>
    <property type="match status" value="1"/>
</dbReference>
<name>A0ABS4J1R7_9BACL</name>
<organism evidence="1 2">
    <name type="scientific">Paenibacillus eucommiae</name>
    <dbReference type="NCBI Taxonomy" id="1355755"/>
    <lineage>
        <taxon>Bacteria</taxon>
        <taxon>Bacillati</taxon>
        <taxon>Bacillota</taxon>
        <taxon>Bacilli</taxon>
        <taxon>Bacillales</taxon>
        <taxon>Paenibacillaceae</taxon>
        <taxon>Paenibacillus</taxon>
    </lineage>
</organism>
<dbReference type="RefSeq" id="WP_209975664.1">
    <property type="nucleotide sequence ID" value="NZ_JAGGLB010000021.1"/>
</dbReference>
<keyword evidence="2" id="KW-1185">Reference proteome</keyword>
<evidence type="ECO:0000313" key="2">
    <source>
        <dbReference type="Proteomes" id="UP001519287"/>
    </source>
</evidence>
<reference evidence="1 2" key="1">
    <citation type="submission" date="2021-03" db="EMBL/GenBank/DDBJ databases">
        <title>Genomic Encyclopedia of Type Strains, Phase IV (KMG-IV): sequencing the most valuable type-strain genomes for metagenomic binning, comparative biology and taxonomic classification.</title>
        <authorList>
            <person name="Goeker M."/>
        </authorList>
    </citation>
    <scope>NUCLEOTIDE SEQUENCE [LARGE SCALE GENOMIC DNA]</scope>
    <source>
        <strain evidence="1 2">DSM 26048</strain>
    </source>
</reference>
<dbReference type="SUPFAM" id="SSF50969">
    <property type="entry name" value="YVTN repeat-like/Quinoprotein amine dehydrogenase"/>
    <property type="match status" value="1"/>
</dbReference>
<dbReference type="InterPro" id="IPR011044">
    <property type="entry name" value="Quino_amine_DH_bsu"/>
</dbReference>
<dbReference type="Proteomes" id="UP001519287">
    <property type="component" value="Unassembled WGS sequence"/>
</dbReference>
<dbReference type="EMBL" id="JAGGLB010000021">
    <property type="protein sequence ID" value="MBP1993784.1"/>
    <property type="molecule type" value="Genomic_DNA"/>
</dbReference>